<evidence type="ECO:0000256" key="2">
    <source>
        <dbReference type="SAM" id="SignalP"/>
    </source>
</evidence>
<feature type="region of interest" description="Disordered" evidence="1">
    <location>
        <begin position="57"/>
        <end position="98"/>
    </location>
</feature>
<dbReference type="EMBL" id="JACFYJ010000131">
    <property type="protein sequence ID" value="MEI6002769.1"/>
    <property type="molecule type" value="Genomic_DNA"/>
</dbReference>
<protein>
    <submittedName>
        <fullName evidence="3">DUF4148 domain-containing protein</fullName>
    </submittedName>
</protein>
<evidence type="ECO:0000256" key="1">
    <source>
        <dbReference type="SAM" id="MobiDB-lite"/>
    </source>
</evidence>
<dbReference type="Proteomes" id="UP001386437">
    <property type="component" value="Unassembled WGS sequence"/>
</dbReference>
<organism evidence="3 4">
    <name type="scientific">Paraburkholderia bengalensis</name>
    <dbReference type="NCBI Taxonomy" id="2747562"/>
    <lineage>
        <taxon>Bacteria</taxon>
        <taxon>Pseudomonadati</taxon>
        <taxon>Pseudomonadota</taxon>
        <taxon>Betaproteobacteria</taxon>
        <taxon>Burkholderiales</taxon>
        <taxon>Burkholderiaceae</taxon>
        <taxon>Paraburkholderia</taxon>
    </lineage>
</organism>
<dbReference type="InterPro" id="IPR025421">
    <property type="entry name" value="DUF4148"/>
</dbReference>
<keyword evidence="2" id="KW-0732">Signal</keyword>
<name>A0ABU8J462_9BURK</name>
<dbReference type="Pfam" id="PF13663">
    <property type="entry name" value="DUF4148"/>
    <property type="match status" value="1"/>
</dbReference>
<accession>A0ABU8J462</accession>
<keyword evidence="4" id="KW-1185">Reference proteome</keyword>
<comment type="caution">
    <text evidence="3">The sequence shown here is derived from an EMBL/GenBank/DDBJ whole genome shotgun (WGS) entry which is preliminary data.</text>
</comment>
<feature type="chain" id="PRO_5047024450" evidence="2">
    <location>
        <begin position="25"/>
        <end position="98"/>
    </location>
</feature>
<evidence type="ECO:0000313" key="3">
    <source>
        <dbReference type="EMBL" id="MEI6002769.1"/>
    </source>
</evidence>
<dbReference type="RefSeq" id="WP_336602373.1">
    <property type="nucleotide sequence ID" value="NZ_JACFYJ010000131.1"/>
</dbReference>
<sequence>MKTSFTITLIVGSLAMPMISYAKADSNGSTRDEVKAQVTQAEKNGVLHQSKVHYPDYGSDVSGAGRQSASEYGAAPLNFSQSGSRINSDSGGKFFEHH</sequence>
<gene>
    <name evidence="3" type="ORF">H3V53_38450</name>
</gene>
<evidence type="ECO:0000313" key="4">
    <source>
        <dbReference type="Proteomes" id="UP001386437"/>
    </source>
</evidence>
<feature type="compositionally biased region" description="Polar residues" evidence="1">
    <location>
        <begin position="78"/>
        <end position="90"/>
    </location>
</feature>
<reference evidence="3 4" key="1">
    <citation type="journal article" date="2022" name="Arch. Microbiol.">
        <title>Paraburkholderia bengalensis sp. nov. isolated from roots of Oryza sativa, IR64.</title>
        <authorList>
            <person name="Nag P."/>
            <person name="Mondal N."/>
            <person name="Sarkar J."/>
            <person name="Das S."/>
        </authorList>
    </citation>
    <scope>NUCLEOTIDE SEQUENCE [LARGE SCALE GENOMIC DNA]</scope>
    <source>
        <strain evidence="3 4">IR64_4_BI</strain>
    </source>
</reference>
<feature type="signal peptide" evidence="2">
    <location>
        <begin position="1"/>
        <end position="24"/>
    </location>
</feature>
<proteinExistence type="predicted"/>